<keyword evidence="1" id="KW-0677">Repeat</keyword>
<proteinExistence type="predicted"/>
<keyword evidence="5" id="KW-1185">Reference proteome</keyword>
<feature type="domain" description="CBS" evidence="3">
    <location>
        <begin position="156"/>
        <end position="212"/>
    </location>
</feature>
<gene>
    <name evidence="4" type="ORF">GM658_05360</name>
</gene>
<reference evidence="4 5" key="1">
    <citation type="submission" date="2019-11" db="EMBL/GenBank/DDBJ databases">
        <title>Type strains purchased from KCTC, JCM and DSMZ.</title>
        <authorList>
            <person name="Lu H."/>
        </authorList>
    </citation>
    <scope>NUCLEOTIDE SEQUENCE [LARGE SCALE GENOMIC DNA]</scope>
    <source>
        <strain evidence="4 5">JCM 31587</strain>
    </source>
</reference>
<dbReference type="PANTHER" id="PTHR48108:SF26">
    <property type="entry name" value="CBS DOMAIN-CONTAINING PROTEIN DDB_G0289609"/>
    <property type="match status" value="1"/>
</dbReference>
<dbReference type="AlphaFoldDB" id="A0A6L6QC15"/>
<dbReference type="Pfam" id="PF00571">
    <property type="entry name" value="CBS"/>
    <property type="match status" value="2"/>
</dbReference>
<dbReference type="PANTHER" id="PTHR48108">
    <property type="entry name" value="CBS DOMAIN-CONTAINING PROTEIN CBSX2, CHLOROPLASTIC"/>
    <property type="match status" value="1"/>
</dbReference>
<dbReference type="EMBL" id="WNKX01000003">
    <property type="protein sequence ID" value="MTW10022.1"/>
    <property type="molecule type" value="Genomic_DNA"/>
</dbReference>
<sequence length="229" mass="24717">MPVSILVPQASCPNAGITAASSTSCAHGTSTGPAVICQSELARCSTGGPQRDRFRIDPDHGAVHGLRRRLLPSTTEVIMHAPLLVSNLCQRDVVTAQDTITVKDAAELMRKRHVGSVVITQGTLNKPVGILTDRDIAIIAVARDFDPITMPVAEVMSSQLHTIAATQPAITALKMMRRHGVRRLPVTGEFGELVGIISLDDLLNAYGAELTLFAQAMRREREVEQRVRV</sequence>
<dbReference type="CDD" id="cd17775">
    <property type="entry name" value="CBS_pair_bact_arch"/>
    <property type="match status" value="1"/>
</dbReference>
<dbReference type="Proteomes" id="UP000472320">
    <property type="component" value="Unassembled WGS sequence"/>
</dbReference>
<name>A0A6L6QC15_9BURK</name>
<evidence type="ECO:0000256" key="2">
    <source>
        <dbReference type="PROSITE-ProRule" id="PRU00703"/>
    </source>
</evidence>
<dbReference type="SUPFAM" id="SSF54631">
    <property type="entry name" value="CBS-domain pair"/>
    <property type="match status" value="1"/>
</dbReference>
<dbReference type="InterPro" id="IPR051462">
    <property type="entry name" value="CBS_domain-containing"/>
</dbReference>
<evidence type="ECO:0000313" key="5">
    <source>
        <dbReference type="Proteomes" id="UP000472320"/>
    </source>
</evidence>
<dbReference type="PROSITE" id="PS51371">
    <property type="entry name" value="CBS"/>
    <property type="match status" value="2"/>
</dbReference>
<feature type="domain" description="CBS" evidence="3">
    <location>
        <begin position="89"/>
        <end position="148"/>
    </location>
</feature>
<evidence type="ECO:0000256" key="1">
    <source>
        <dbReference type="ARBA" id="ARBA00022737"/>
    </source>
</evidence>
<dbReference type="SMART" id="SM00116">
    <property type="entry name" value="CBS"/>
    <property type="match status" value="2"/>
</dbReference>
<protein>
    <submittedName>
        <fullName evidence="4">CBS domain-containing protein</fullName>
    </submittedName>
</protein>
<comment type="caution">
    <text evidence="4">The sequence shown here is derived from an EMBL/GenBank/DDBJ whole genome shotgun (WGS) entry which is preliminary data.</text>
</comment>
<dbReference type="InterPro" id="IPR000644">
    <property type="entry name" value="CBS_dom"/>
</dbReference>
<dbReference type="Gene3D" id="3.10.580.10">
    <property type="entry name" value="CBS-domain"/>
    <property type="match status" value="1"/>
</dbReference>
<dbReference type="OrthoDB" id="9794094at2"/>
<evidence type="ECO:0000259" key="3">
    <source>
        <dbReference type="PROSITE" id="PS51371"/>
    </source>
</evidence>
<keyword evidence="2" id="KW-0129">CBS domain</keyword>
<dbReference type="InterPro" id="IPR046342">
    <property type="entry name" value="CBS_dom_sf"/>
</dbReference>
<evidence type="ECO:0000313" key="4">
    <source>
        <dbReference type="EMBL" id="MTW10022.1"/>
    </source>
</evidence>
<organism evidence="4 5">
    <name type="scientific">Massilia eburnea</name>
    <dbReference type="NCBI Taxonomy" id="1776165"/>
    <lineage>
        <taxon>Bacteria</taxon>
        <taxon>Pseudomonadati</taxon>
        <taxon>Pseudomonadota</taxon>
        <taxon>Betaproteobacteria</taxon>
        <taxon>Burkholderiales</taxon>
        <taxon>Oxalobacteraceae</taxon>
        <taxon>Telluria group</taxon>
        <taxon>Massilia</taxon>
    </lineage>
</organism>
<accession>A0A6L6QC15</accession>